<dbReference type="PANTHER" id="PTHR33840">
    <property type="match status" value="1"/>
</dbReference>
<dbReference type="AlphaFoldDB" id="A0A228UH96"/>
<reference evidence="2" key="2">
    <citation type="submission" date="2022-08" db="EMBL/GenBank/DDBJ databases">
        <title>Genome sequencing of human pathogens.</title>
        <authorList>
            <person name="Cao X."/>
        </authorList>
    </citation>
    <scope>NUCLEOTIDE SEQUENCE</scope>
    <source>
        <strain evidence="2">EC16126</strain>
    </source>
</reference>
<protein>
    <submittedName>
        <fullName evidence="2">DUF2235 domain-containing protein</fullName>
    </submittedName>
</protein>
<proteinExistence type="predicted"/>
<dbReference type="Proteomes" id="UP000392867">
    <property type="component" value="Unassembled WGS sequence"/>
</dbReference>
<dbReference type="PANTHER" id="PTHR33840:SF1">
    <property type="entry name" value="TLE1 PHOSPHOLIPASE DOMAIN-CONTAINING PROTEIN"/>
    <property type="match status" value="1"/>
</dbReference>
<comment type="caution">
    <text evidence="3">The sequence shown here is derived from an EMBL/GenBank/DDBJ whole genome shotgun (WGS) entry which is preliminary data.</text>
</comment>
<dbReference type="EMBL" id="JANWOR010000593">
    <property type="protein sequence ID" value="MDA4179457.1"/>
    <property type="molecule type" value="Genomic_DNA"/>
</dbReference>
<evidence type="ECO:0000313" key="3">
    <source>
        <dbReference type="EMBL" id="MPU49647.1"/>
    </source>
</evidence>
<evidence type="ECO:0000256" key="1">
    <source>
        <dbReference type="SAM" id="MobiDB-lite"/>
    </source>
</evidence>
<sequence length="649" mass="74112">MWGMLDTGGGIRAQLAEDNKVGNCGREWHVGFFFDGVGRNIDQDASEQRLSNVARLFRAYPDEDFNTDFVCHNKFYFSGMGTPYNEELISKLYTIMDQSLESMKEDLNDFAKETHEEISKEIRNRRGSWNETLKKIQDKLLDPKELRKKRNDIFKNMAKKSIIESTQWIRDNEIISAFFLTGEVTRINAAKVLFANAFVENSTNKKDSTAIKIKSISVSLYGYDTGAALARKFLDELLEEFCEKEGEDKYLFKKVPVNIVFAGFFDCSRHSPASNNNGLDYFLSLPGKITKNNKLKTAGKIAKVAFGEKAIELDTILPGTVKNALHLVAAYERRLWRSLYQLGSSNTEHKEILLPGCSEDVGGGLKPDEQKPSAELCRVALQKMYEAAYDAGVPFPDFETLPSFSETVSRYFLMNEAVEGKSVKEWMKSYDMEVGQCQKETQSASESKVNDTDNKNDLPFDFYLDIYFKWLANQYYLYCTELYQLDEKLSLAHRKQISGYGPLAGTGINPNPEADEINAQIAELKSHWGWLDDVRRVATGLSNDFNYGRPMDTRMLNHEDIFRPAWKRAELFLDYYHKAWNGEELTDISWLGIDTIHSYFTHDLQTVDTGASINESFFLRRMAEYPKSKEKPEEKSEEQSPSPDLSGGD</sequence>
<gene>
    <name evidence="3" type="ORF">FVB16_12545</name>
    <name evidence="2" type="ORF">NY836_19190</name>
</gene>
<dbReference type="Proteomes" id="UP001211064">
    <property type="component" value="Unassembled WGS sequence"/>
</dbReference>
<dbReference type="RefSeq" id="WP_000264514.1">
    <property type="nucleotide sequence ID" value="NZ_BFIY01000019.1"/>
</dbReference>
<accession>A0A228UH96</accession>
<feature type="compositionally biased region" description="Basic and acidic residues" evidence="1">
    <location>
        <begin position="625"/>
        <end position="638"/>
    </location>
</feature>
<dbReference type="EMBL" id="VOTT01000220">
    <property type="protein sequence ID" value="MPU49647.1"/>
    <property type="molecule type" value="Genomic_DNA"/>
</dbReference>
<organism evidence="3 4">
    <name type="scientific">Escherichia coli</name>
    <dbReference type="NCBI Taxonomy" id="562"/>
    <lineage>
        <taxon>Bacteria</taxon>
        <taxon>Pseudomonadati</taxon>
        <taxon>Pseudomonadota</taxon>
        <taxon>Gammaproteobacteria</taxon>
        <taxon>Enterobacterales</taxon>
        <taxon>Enterobacteriaceae</taxon>
        <taxon>Escherichia</taxon>
    </lineage>
</organism>
<feature type="region of interest" description="Disordered" evidence="1">
    <location>
        <begin position="625"/>
        <end position="649"/>
    </location>
</feature>
<reference evidence="3 4" key="1">
    <citation type="submission" date="2019-08" db="EMBL/GenBank/DDBJ databases">
        <title>Identification of Water Treatment Resistant and Multidrug Resistant Urinary Pathogenic Escherichia coli in Wastewater.</title>
        <authorList>
            <person name="Neumann N."/>
        </authorList>
    </citation>
    <scope>NUCLEOTIDE SEQUENCE [LARGE SCALE GENOMIC DNA]</scope>
    <source>
        <strain evidence="3 4">WU2356</strain>
    </source>
</reference>
<name>A0A228UH96_ECOLX</name>
<evidence type="ECO:0000313" key="2">
    <source>
        <dbReference type="EMBL" id="MDA4179457.1"/>
    </source>
</evidence>
<evidence type="ECO:0000313" key="4">
    <source>
        <dbReference type="Proteomes" id="UP000392867"/>
    </source>
</evidence>